<dbReference type="Gene3D" id="3.90.75.20">
    <property type="match status" value="1"/>
</dbReference>
<evidence type="ECO:0000313" key="2">
    <source>
        <dbReference type="EMBL" id="KKN74738.1"/>
    </source>
</evidence>
<proteinExistence type="predicted"/>
<gene>
    <name evidence="2" type="ORF">LCGC14_0387800</name>
</gene>
<sequence>MSGYANRRAEKCSQWKGGRSKTSEGYIKATLKPEDDFFRPMCWHQGHWYAVLEHRLVMAKYLGRCLLPTERVHHLNGVKDDNRIGNLQLLSAQKQHKNLHPSIVCPHCQKQFVLVNGNPIQTFI</sequence>
<accession>A0A0F9W9G3</accession>
<dbReference type="SUPFAM" id="SSF54060">
    <property type="entry name" value="His-Me finger endonucleases"/>
    <property type="match status" value="1"/>
</dbReference>
<comment type="caution">
    <text evidence="2">The sequence shown here is derived from an EMBL/GenBank/DDBJ whole genome shotgun (WGS) entry which is preliminary data.</text>
</comment>
<feature type="domain" description="HNH nuclease" evidence="1">
    <location>
        <begin position="54"/>
        <end position="95"/>
    </location>
</feature>
<dbReference type="AlphaFoldDB" id="A0A0F9W9G3"/>
<name>A0A0F9W9G3_9ZZZZ</name>
<dbReference type="InterPro" id="IPR044925">
    <property type="entry name" value="His-Me_finger_sf"/>
</dbReference>
<protein>
    <recommendedName>
        <fullName evidence="1">HNH nuclease domain-containing protein</fullName>
    </recommendedName>
</protein>
<dbReference type="Pfam" id="PF13392">
    <property type="entry name" value="HNH_3"/>
    <property type="match status" value="1"/>
</dbReference>
<evidence type="ECO:0000259" key="1">
    <source>
        <dbReference type="Pfam" id="PF13392"/>
    </source>
</evidence>
<organism evidence="2">
    <name type="scientific">marine sediment metagenome</name>
    <dbReference type="NCBI Taxonomy" id="412755"/>
    <lineage>
        <taxon>unclassified sequences</taxon>
        <taxon>metagenomes</taxon>
        <taxon>ecological metagenomes</taxon>
    </lineage>
</organism>
<dbReference type="InterPro" id="IPR003615">
    <property type="entry name" value="HNH_nuc"/>
</dbReference>
<reference evidence="2" key="1">
    <citation type="journal article" date="2015" name="Nature">
        <title>Complex archaea that bridge the gap between prokaryotes and eukaryotes.</title>
        <authorList>
            <person name="Spang A."/>
            <person name="Saw J.H."/>
            <person name="Jorgensen S.L."/>
            <person name="Zaremba-Niedzwiedzka K."/>
            <person name="Martijn J."/>
            <person name="Lind A.E."/>
            <person name="van Eijk R."/>
            <person name="Schleper C."/>
            <person name="Guy L."/>
            <person name="Ettema T.J."/>
        </authorList>
    </citation>
    <scope>NUCLEOTIDE SEQUENCE</scope>
</reference>
<dbReference type="EMBL" id="LAZR01000321">
    <property type="protein sequence ID" value="KKN74738.1"/>
    <property type="molecule type" value="Genomic_DNA"/>
</dbReference>